<dbReference type="AlphaFoldDB" id="A0A8X6PBE9"/>
<comment type="caution">
    <text evidence="1">The sequence shown here is derived from an EMBL/GenBank/DDBJ whole genome shotgun (WGS) entry which is preliminary data.</text>
</comment>
<dbReference type="OrthoDB" id="7444419at2759"/>
<reference evidence="1" key="1">
    <citation type="submission" date="2020-08" db="EMBL/GenBank/DDBJ databases">
        <title>Multicomponent nature underlies the extraordinary mechanical properties of spider dragline silk.</title>
        <authorList>
            <person name="Kono N."/>
            <person name="Nakamura H."/>
            <person name="Mori M."/>
            <person name="Yoshida Y."/>
            <person name="Ohtoshi R."/>
            <person name="Malay A.D."/>
            <person name="Moran D.A.P."/>
            <person name="Tomita M."/>
            <person name="Numata K."/>
            <person name="Arakawa K."/>
        </authorList>
    </citation>
    <scope>NUCLEOTIDE SEQUENCE</scope>
</reference>
<dbReference type="Proteomes" id="UP000887013">
    <property type="component" value="Unassembled WGS sequence"/>
</dbReference>
<gene>
    <name evidence="1" type="primary">AVEN_25639_1</name>
    <name evidence="1" type="ORF">NPIL_258291</name>
</gene>
<dbReference type="EMBL" id="BMAW01066690">
    <property type="protein sequence ID" value="GFT55955.1"/>
    <property type="molecule type" value="Genomic_DNA"/>
</dbReference>
<organism evidence="1 2">
    <name type="scientific">Nephila pilipes</name>
    <name type="common">Giant wood spider</name>
    <name type="synonym">Nephila maculata</name>
    <dbReference type="NCBI Taxonomy" id="299642"/>
    <lineage>
        <taxon>Eukaryota</taxon>
        <taxon>Metazoa</taxon>
        <taxon>Ecdysozoa</taxon>
        <taxon>Arthropoda</taxon>
        <taxon>Chelicerata</taxon>
        <taxon>Arachnida</taxon>
        <taxon>Araneae</taxon>
        <taxon>Araneomorphae</taxon>
        <taxon>Entelegynae</taxon>
        <taxon>Araneoidea</taxon>
        <taxon>Nephilidae</taxon>
        <taxon>Nephila</taxon>
    </lineage>
</organism>
<dbReference type="Pfam" id="PF03564">
    <property type="entry name" value="DUF1759"/>
    <property type="match status" value="1"/>
</dbReference>
<proteinExistence type="predicted"/>
<evidence type="ECO:0000313" key="1">
    <source>
        <dbReference type="EMBL" id="GFT55955.1"/>
    </source>
</evidence>
<sequence>MTYNEESNDSQKSSLKGDAKQIETSDYSFALLFTALKELSVRPLVGTHLLSKNNSEKIRQESTKELRDLFGCVRENLRALKIIKYEQNNLSDVLLINTILHKLDKETRKKYEFSLKSIKVP</sequence>
<keyword evidence="2" id="KW-1185">Reference proteome</keyword>
<protein>
    <submittedName>
        <fullName evidence="1">Uncharacterized protein</fullName>
    </submittedName>
</protein>
<name>A0A8X6PBE9_NEPPI</name>
<evidence type="ECO:0000313" key="2">
    <source>
        <dbReference type="Proteomes" id="UP000887013"/>
    </source>
</evidence>
<accession>A0A8X6PBE9</accession>
<dbReference type="InterPro" id="IPR005312">
    <property type="entry name" value="DUF1759"/>
</dbReference>